<dbReference type="Proteomes" id="UP000037600">
    <property type="component" value="Unassembled WGS sequence"/>
</dbReference>
<dbReference type="InterPro" id="IPR011611">
    <property type="entry name" value="PfkB_dom"/>
</dbReference>
<accession>A0A0J8GXE1</accession>
<evidence type="ECO:0000313" key="6">
    <source>
        <dbReference type="Proteomes" id="UP000037600"/>
    </source>
</evidence>
<organism evidence="5 6">
    <name type="scientific">Catenovulum maritimum</name>
    <dbReference type="NCBI Taxonomy" id="1513271"/>
    <lineage>
        <taxon>Bacteria</taxon>
        <taxon>Pseudomonadati</taxon>
        <taxon>Pseudomonadota</taxon>
        <taxon>Gammaproteobacteria</taxon>
        <taxon>Alteromonadales</taxon>
        <taxon>Alteromonadaceae</taxon>
        <taxon>Catenovulum</taxon>
    </lineage>
</organism>
<dbReference type="RefSeq" id="WP_048691647.1">
    <property type="nucleotide sequence ID" value="NZ_KQ130488.1"/>
</dbReference>
<dbReference type="AlphaFoldDB" id="A0A0J8GXE1"/>
<evidence type="ECO:0000313" key="5">
    <source>
        <dbReference type="EMBL" id="KMT65408.1"/>
    </source>
</evidence>
<protein>
    <submittedName>
        <fullName evidence="5">Sugar kinase</fullName>
    </submittedName>
</protein>
<evidence type="ECO:0000256" key="3">
    <source>
        <dbReference type="ARBA" id="ARBA00022777"/>
    </source>
</evidence>
<dbReference type="OrthoDB" id="9813569at2"/>
<dbReference type="GO" id="GO:0016301">
    <property type="term" value="F:kinase activity"/>
    <property type="evidence" value="ECO:0007669"/>
    <property type="project" value="UniProtKB-KW"/>
</dbReference>
<comment type="caution">
    <text evidence="5">The sequence shown here is derived from an EMBL/GenBank/DDBJ whole genome shotgun (WGS) entry which is preliminary data.</text>
</comment>
<keyword evidence="6" id="KW-1185">Reference proteome</keyword>
<dbReference type="PANTHER" id="PTHR43320">
    <property type="entry name" value="SUGAR KINASE"/>
    <property type="match status" value="1"/>
</dbReference>
<dbReference type="EMBL" id="LAZL01000011">
    <property type="protein sequence ID" value="KMT65408.1"/>
    <property type="molecule type" value="Genomic_DNA"/>
</dbReference>
<dbReference type="InterPro" id="IPR029056">
    <property type="entry name" value="Ribokinase-like"/>
</dbReference>
<evidence type="ECO:0000256" key="1">
    <source>
        <dbReference type="ARBA" id="ARBA00010688"/>
    </source>
</evidence>
<evidence type="ECO:0000259" key="4">
    <source>
        <dbReference type="Pfam" id="PF00294"/>
    </source>
</evidence>
<proteinExistence type="inferred from homology"/>
<feature type="domain" description="Carbohydrate kinase PfkB" evidence="4">
    <location>
        <begin position="57"/>
        <end position="320"/>
    </location>
</feature>
<reference evidence="5 6" key="1">
    <citation type="submission" date="2015-04" db="EMBL/GenBank/DDBJ databases">
        <title>Draft Genome Sequence of the Novel Agar-Digesting Marine Bacterium Q1.</title>
        <authorList>
            <person name="Li Y."/>
            <person name="Li D."/>
            <person name="Chen G."/>
            <person name="Du Z."/>
        </authorList>
    </citation>
    <scope>NUCLEOTIDE SEQUENCE [LARGE SCALE GENOMIC DNA]</scope>
    <source>
        <strain evidence="5 6">Q1</strain>
    </source>
</reference>
<dbReference type="PANTHER" id="PTHR43320:SF3">
    <property type="entry name" value="CARBOHYDRATE KINASE PFKB DOMAIN-CONTAINING PROTEIN"/>
    <property type="match status" value="1"/>
</dbReference>
<sequence>MRKYQVYGLGNALVDKEFEVTDSFLAAAGIEKGLMTLLDEQQHLDLLAKLKAEFGLIKRVGGGSAANSMVGIAQFGGDVFYACKVGDDETGEFYVDNLKQAGVNIRVNELSLTGQTGKCMVMVTPDAERTMNTYLGITADLSEDELFLEELAESDYLYIEGYLVTSETAKAAIQKAKAQAKANQCKIAMTFSDPSMVKYFKDGLTELLGDEKIDLLFCNEEEALTYTDETDLAKAAAKLLDKAKQVAITQGANGASVYTQDSVTQVESPKVTAVDTNGAGDMFAGAFLYGAAQGWDAEKSATLACAAAAEVVTQFGPRISKAAQQALLAKV</sequence>
<dbReference type="STRING" id="1513271.XM47_08575"/>
<keyword evidence="2" id="KW-0808">Transferase</keyword>
<comment type="similarity">
    <text evidence="1">Belongs to the carbohydrate kinase PfkB family.</text>
</comment>
<keyword evidence="3 5" id="KW-0418">Kinase</keyword>
<evidence type="ECO:0000256" key="2">
    <source>
        <dbReference type="ARBA" id="ARBA00022679"/>
    </source>
</evidence>
<dbReference type="PROSITE" id="PS00584">
    <property type="entry name" value="PFKB_KINASES_2"/>
    <property type="match status" value="1"/>
</dbReference>
<dbReference type="InterPro" id="IPR052700">
    <property type="entry name" value="Carb_kinase_PfkB-like"/>
</dbReference>
<dbReference type="Gene3D" id="3.40.1190.20">
    <property type="match status" value="1"/>
</dbReference>
<dbReference type="SUPFAM" id="SSF53613">
    <property type="entry name" value="Ribokinase-like"/>
    <property type="match status" value="1"/>
</dbReference>
<dbReference type="InterPro" id="IPR002173">
    <property type="entry name" value="Carboh/pur_kinase_PfkB_CS"/>
</dbReference>
<gene>
    <name evidence="5" type="ORF">XM47_08575</name>
</gene>
<dbReference type="Pfam" id="PF00294">
    <property type="entry name" value="PfkB"/>
    <property type="match status" value="1"/>
</dbReference>
<dbReference type="PATRIC" id="fig|1513271.3.peg.1747"/>
<name>A0A0J8GXE1_9ALTE</name>
<dbReference type="CDD" id="cd01168">
    <property type="entry name" value="adenosine_kinase"/>
    <property type="match status" value="1"/>
</dbReference>